<protein>
    <recommendedName>
        <fullName evidence="7">Dolichol phosphate-mannose biosynthesis regulatory protein</fullName>
    </recommendedName>
</protein>
<dbReference type="EMBL" id="CM026432">
    <property type="protein sequence ID" value="KAG0557122.1"/>
    <property type="molecule type" value="Genomic_DNA"/>
</dbReference>
<dbReference type="Pfam" id="PF07297">
    <property type="entry name" value="DPM2"/>
    <property type="match status" value="1"/>
</dbReference>
<feature type="transmembrane region" description="Helical" evidence="7">
    <location>
        <begin position="49"/>
        <end position="73"/>
    </location>
</feature>
<evidence type="ECO:0000256" key="6">
    <source>
        <dbReference type="ARBA" id="ARBA00023136"/>
    </source>
</evidence>
<dbReference type="GO" id="GO:0006506">
    <property type="term" value="P:GPI anchor biosynthetic process"/>
    <property type="evidence" value="ECO:0007669"/>
    <property type="project" value="TreeGrafter"/>
</dbReference>
<name>A0A8T0GJ15_CERPU</name>
<evidence type="ECO:0000256" key="2">
    <source>
        <dbReference type="ARBA" id="ARBA00005478"/>
    </source>
</evidence>
<dbReference type="AlphaFoldDB" id="A0A8T0GJ15"/>
<comment type="function">
    <text evidence="7">Regulatory subunit of the dolichol-phosphate mannose (DPM) synthase complex; essential for the ER localization.</text>
</comment>
<keyword evidence="9" id="KW-1185">Reference proteome</keyword>
<organism evidence="8 9">
    <name type="scientific">Ceratodon purpureus</name>
    <name type="common">Fire moss</name>
    <name type="synonym">Dicranum purpureum</name>
    <dbReference type="NCBI Taxonomy" id="3225"/>
    <lineage>
        <taxon>Eukaryota</taxon>
        <taxon>Viridiplantae</taxon>
        <taxon>Streptophyta</taxon>
        <taxon>Embryophyta</taxon>
        <taxon>Bryophyta</taxon>
        <taxon>Bryophytina</taxon>
        <taxon>Bryopsida</taxon>
        <taxon>Dicranidae</taxon>
        <taxon>Pseudoditrichales</taxon>
        <taxon>Ditrichaceae</taxon>
        <taxon>Ceratodon</taxon>
    </lineage>
</organism>
<evidence type="ECO:0000256" key="7">
    <source>
        <dbReference type="RuleBase" id="RU365084"/>
    </source>
</evidence>
<keyword evidence="4 7" id="KW-0256">Endoplasmic reticulum</keyword>
<keyword evidence="6 7" id="KW-0472">Membrane</keyword>
<evidence type="ECO:0000256" key="5">
    <source>
        <dbReference type="ARBA" id="ARBA00022989"/>
    </source>
</evidence>
<proteinExistence type="inferred from homology"/>
<comment type="similarity">
    <text evidence="2 7">Belongs to the DPM2 family.</text>
</comment>
<evidence type="ECO:0000256" key="3">
    <source>
        <dbReference type="ARBA" id="ARBA00022692"/>
    </source>
</evidence>
<dbReference type="InterPro" id="IPR009914">
    <property type="entry name" value="DPM2"/>
</dbReference>
<accession>A0A8T0GJ15</accession>
<dbReference type="PANTHER" id="PTHR15039:SF11">
    <property type="entry name" value="DOLICHOL PHOSPHATE-MANNOSE BIOSYNTHESIS REGULATORY PROTEIN"/>
    <property type="match status" value="1"/>
</dbReference>
<sequence length="87" mass="9713">MELGDRAIGFLLLLFSTTLFAYYTFWVIITPFVDSDHFVHSYFPAREYAIIIPGIAIAALVSFVLVFVGFVMVRASQGKPMAKSKTS</sequence>
<dbReference type="GO" id="GO:0180047">
    <property type="term" value="P:dolichol phosphate mannose biosynthetic process"/>
    <property type="evidence" value="ECO:0007669"/>
    <property type="project" value="InterPro"/>
</dbReference>
<dbReference type="GO" id="GO:0030234">
    <property type="term" value="F:enzyme regulator activity"/>
    <property type="evidence" value="ECO:0007669"/>
    <property type="project" value="UniProtKB-UniRule"/>
</dbReference>
<keyword evidence="3 7" id="KW-0812">Transmembrane</keyword>
<evidence type="ECO:0000313" key="9">
    <source>
        <dbReference type="Proteomes" id="UP000822688"/>
    </source>
</evidence>
<evidence type="ECO:0000256" key="4">
    <source>
        <dbReference type="ARBA" id="ARBA00022824"/>
    </source>
</evidence>
<dbReference type="PANTHER" id="PTHR15039">
    <property type="entry name" value="DOLICHOL PHOSPHATE-MANNOSE BIOSYNTHESIS REGULATORY PROTEIN"/>
    <property type="match status" value="1"/>
</dbReference>
<evidence type="ECO:0000256" key="1">
    <source>
        <dbReference type="ARBA" id="ARBA00004477"/>
    </source>
</evidence>
<dbReference type="GO" id="GO:0005789">
    <property type="term" value="C:endoplasmic reticulum membrane"/>
    <property type="evidence" value="ECO:0007669"/>
    <property type="project" value="UniProtKB-SubCell"/>
</dbReference>
<gene>
    <name evidence="8" type="ORF">KC19_11G103900</name>
</gene>
<dbReference type="Proteomes" id="UP000822688">
    <property type="component" value="Chromosome 11"/>
</dbReference>
<keyword evidence="5 7" id="KW-1133">Transmembrane helix</keyword>
<reference evidence="8 9" key="1">
    <citation type="submission" date="2020-06" db="EMBL/GenBank/DDBJ databases">
        <title>WGS assembly of Ceratodon purpureus strain R40.</title>
        <authorList>
            <person name="Carey S.B."/>
            <person name="Jenkins J."/>
            <person name="Shu S."/>
            <person name="Lovell J.T."/>
            <person name="Sreedasyam A."/>
            <person name="Maumus F."/>
            <person name="Tiley G.P."/>
            <person name="Fernandez-Pozo N."/>
            <person name="Barry K."/>
            <person name="Chen C."/>
            <person name="Wang M."/>
            <person name="Lipzen A."/>
            <person name="Daum C."/>
            <person name="Saski C.A."/>
            <person name="Payton A.C."/>
            <person name="Mcbreen J.C."/>
            <person name="Conrad R.E."/>
            <person name="Kollar L.M."/>
            <person name="Olsson S."/>
            <person name="Huttunen S."/>
            <person name="Landis J.B."/>
            <person name="Wickett N.J."/>
            <person name="Johnson M.G."/>
            <person name="Rensing S.A."/>
            <person name="Grimwood J."/>
            <person name="Schmutz J."/>
            <person name="Mcdaniel S.F."/>
        </authorList>
    </citation>
    <scope>NUCLEOTIDE SEQUENCE [LARGE SCALE GENOMIC DNA]</scope>
    <source>
        <strain evidence="8 9">R40</strain>
    </source>
</reference>
<feature type="transmembrane region" description="Helical" evidence="7">
    <location>
        <begin position="7"/>
        <end position="29"/>
    </location>
</feature>
<dbReference type="GO" id="GO:0033185">
    <property type="term" value="C:dolichol-phosphate-mannose synthase complex"/>
    <property type="evidence" value="ECO:0007669"/>
    <property type="project" value="TreeGrafter"/>
</dbReference>
<comment type="subcellular location">
    <subcellularLocation>
        <location evidence="1 7">Endoplasmic reticulum membrane</location>
        <topology evidence="1 7">Multi-pass membrane protein</topology>
    </subcellularLocation>
</comment>
<comment type="subunit">
    <text evidence="7">Component of the dolichol-phosphate mannose (DPM) synthase complex.</text>
</comment>
<comment type="caution">
    <text evidence="8">The sequence shown here is derived from an EMBL/GenBank/DDBJ whole genome shotgun (WGS) entry which is preliminary data.</text>
</comment>
<comment type="pathway">
    <text evidence="7">Protein modification; protein glycosylation.</text>
</comment>
<evidence type="ECO:0000313" key="8">
    <source>
        <dbReference type="EMBL" id="KAG0557122.1"/>
    </source>
</evidence>